<accession>A0ABX7BIE5</accession>
<evidence type="ECO:0000259" key="5">
    <source>
        <dbReference type="Pfam" id="PF02775"/>
    </source>
</evidence>
<name>A0ABX7BIE5_9CAUL</name>
<evidence type="ECO:0000256" key="3">
    <source>
        <dbReference type="RuleBase" id="RU362132"/>
    </source>
</evidence>
<dbReference type="PANTHER" id="PTHR18968:SF120">
    <property type="entry name" value="ACETOLACTATE SYNTHASE LARGE SUBUNIT"/>
    <property type="match status" value="1"/>
</dbReference>
<evidence type="ECO:0000313" key="8">
    <source>
        <dbReference type="Proteomes" id="UP000595448"/>
    </source>
</evidence>
<protein>
    <submittedName>
        <fullName evidence="7">Thiamine pyrophosphate-binding protein</fullName>
    </submittedName>
</protein>
<dbReference type="Proteomes" id="UP000595448">
    <property type="component" value="Chromosome"/>
</dbReference>
<dbReference type="RefSeq" id="WP_201101503.1">
    <property type="nucleotide sequence ID" value="NZ_CP067977.1"/>
</dbReference>
<dbReference type="Pfam" id="PF02775">
    <property type="entry name" value="TPP_enzyme_C"/>
    <property type="match status" value="1"/>
</dbReference>
<dbReference type="EMBL" id="CP067977">
    <property type="protein sequence ID" value="QQQ17284.1"/>
    <property type="molecule type" value="Genomic_DNA"/>
</dbReference>
<dbReference type="InterPro" id="IPR045229">
    <property type="entry name" value="TPP_enz"/>
</dbReference>
<feature type="domain" description="Thiamine pyrophosphate enzyme N-terminal TPP-binding" evidence="6">
    <location>
        <begin position="7"/>
        <end position="121"/>
    </location>
</feature>
<reference evidence="7 8" key="1">
    <citation type="submission" date="2021-01" db="EMBL/GenBank/DDBJ databases">
        <title>Brevundimonas vitis sp. nov., an bacterium isolated from grape (Vitis vinifera).</title>
        <authorList>
            <person name="Jiang L."/>
            <person name="Lee J."/>
        </authorList>
    </citation>
    <scope>NUCLEOTIDE SEQUENCE [LARGE SCALE GENOMIC DNA]</scope>
    <source>
        <strain evidence="7 8">GRTSA-9</strain>
    </source>
</reference>
<dbReference type="Gene3D" id="3.40.50.1220">
    <property type="entry name" value="TPP-binding domain"/>
    <property type="match status" value="1"/>
</dbReference>
<keyword evidence="2 3" id="KW-0786">Thiamine pyrophosphate</keyword>
<evidence type="ECO:0000256" key="2">
    <source>
        <dbReference type="ARBA" id="ARBA00023052"/>
    </source>
</evidence>
<sequence>MTQAPDTAARRLVETLVMNGIDRVFCVPGESYLAVLDALADVRDRIQVIACRHEAGAANMAEAYGKLTGKPGVCMVTRGPGATHAAIGVHTAHQDSTPMILFVGQIALTDRGRGAFQEVDYREVFGGLAKWATEIETPARTVEVVERAFATALQGRMGPVVIALPEDILHEHGGPAPVRPVVPARAALDPAFVADLSERLSRAERPLLVLGGSGWTEEAAAAIGDWSEKLGLPVSLSFRRKDILSNARSNYAGDLGLGCNPELMKRARDADLIVAIGARLGENPTQGYTLFDRDHTARVLVHIHPGPEELGRVWPTLSAATADNSLAALALAGIDPGRTWHDQAKAAHDHYQAFSTPVPVTGAVNMSECMAHLGEALPPTAIVTNGAGNFAAWLHRFYRHRACRTQLAPTSGAMGYGYPAALAAKSIHPDREVICVAGDGDYLMTGQEIATAVQYGINVVVIVVDNGTYGTIRMHQEGHYPGAERVIATDLKNPDFVAYAQAFGAFGVRCERTEDFPAALQAARSAGRPALLHLITSAEDIAPNRTITGLRKA</sequence>
<proteinExistence type="inferred from homology"/>
<dbReference type="CDD" id="cd00568">
    <property type="entry name" value="TPP_enzymes"/>
    <property type="match status" value="1"/>
</dbReference>
<dbReference type="NCBIfam" id="NF006052">
    <property type="entry name" value="PRK08199.1"/>
    <property type="match status" value="1"/>
</dbReference>
<evidence type="ECO:0000313" key="7">
    <source>
        <dbReference type="EMBL" id="QQQ17284.1"/>
    </source>
</evidence>
<feature type="domain" description="Thiamine pyrophosphate enzyme TPP-binding" evidence="5">
    <location>
        <begin position="386"/>
        <end position="533"/>
    </location>
</feature>
<dbReference type="Pfam" id="PF00205">
    <property type="entry name" value="TPP_enzyme_M"/>
    <property type="match status" value="1"/>
</dbReference>
<dbReference type="InterPro" id="IPR029061">
    <property type="entry name" value="THDP-binding"/>
</dbReference>
<gene>
    <name evidence="7" type="ORF">JIP62_07865</name>
</gene>
<dbReference type="Gene3D" id="3.40.50.970">
    <property type="match status" value="2"/>
</dbReference>
<dbReference type="PANTHER" id="PTHR18968">
    <property type="entry name" value="THIAMINE PYROPHOSPHATE ENZYMES"/>
    <property type="match status" value="1"/>
</dbReference>
<dbReference type="InterPro" id="IPR011766">
    <property type="entry name" value="TPP_enzyme_TPP-bd"/>
</dbReference>
<evidence type="ECO:0000259" key="6">
    <source>
        <dbReference type="Pfam" id="PF02776"/>
    </source>
</evidence>
<evidence type="ECO:0000259" key="4">
    <source>
        <dbReference type="Pfam" id="PF00205"/>
    </source>
</evidence>
<dbReference type="InterPro" id="IPR012000">
    <property type="entry name" value="Thiamin_PyroP_enz_cen_dom"/>
</dbReference>
<comment type="similarity">
    <text evidence="1 3">Belongs to the TPP enzyme family.</text>
</comment>
<dbReference type="SUPFAM" id="SSF52518">
    <property type="entry name" value="Thiamin diphosphate-binding fold (THDP-binding)"/>
    <property type="match status" value="2"/>
</dbReference>
<dbReference type="SUPFAM" id="SSF52467">
    <property type="entry name" value="DHS-like NAD/FAD-binding domain"/>
    <property type="match status" value="1"/>
</dbReference>
<organism evidence="7 8">
    <name type="scientific">Brevundimonas vitisensis</name>
    <dbReference type="NCBI Taxonomy" id="2800818"/>
    <lineage>
        <taxon>Bacteria</taxon>
        <taxon>Pseudomonadati</taxon>
        <taxon>Pseudomonadota</taxon>
        <taxon>Alphaproteobacteria</taxon>
        <taxon>Caulobacterales</taxon>
        <taxon>Caulobacteraceae</taxon>
        <taxon>Brevundimonas</taxon>
    </lineage>
</organism>
<evidence type="ECO:0000256" key="1">
    <source>
        <dbReference type="ARBA" id="ARBA00007812"/>
    </source>
</evidence>
<dbReference type="Pfam" id="PF02776">
    <property type="entry name" value="TPP_enzyme_N"/>
    <property type="match status" value="1"/>
</dbReference>
<dbReference type="InterPro" id="IPR012001">
    <property type="entry name" value="Thiamin_PyroP_enz_TPP-bd_dom"/>
</dbReference>
<dbReference type="InterPro" id="IPR029035">
    <property type="entry name" value="DHS-like_NAD/FAD-binding_dom"/>
</dbReference>
<keyword evidence="8" id="KW-1185">Reference proteome</keyword>
<dbReference type="CDD" id="cd07035">
    <property type="entry name" value="TPP_PYR_POX_like"/>
    <property type="match status" value="1"/>
</dbReference>
<feature type="domain" description="Thiamine pyrophosphate enzyme central" evidence="4">
    <location>
        <begin position="194"/>
        <end position="316"/>
    </location>
</feature>